<dbReference type="RefSeq" id="WP_185987458.1">
    <property type="nucleotide sequence ID" value="NZ_BAAALZ010000001.1"/>
</dbReference>
<dbReference type="SUPFAM" id="SSF46767">
    <property type="entry name" value="Methylated DNA-protein cysteine methyltransferase, C-terminal domain"/>
    <property type="match status" value="1"/>
</dbReference>
<keyword evidence="2 8" id="KW-0489">Methyltransferase</keyword>
<dbReference type="InterPro" id="IPR036388">
    <property type="entry name" value="WH-like_DNA-bd_sf"/>
</dbReference>
<dbReference type="InterPro" id="IPR036217">
    <property type="entry name" value="MethylDNA_cys_MeTrfase_DNAb"/>
</dbReference>
<dbReference type="CDD" id="cd06445">
    <property type="entry name" value="ATase"/>
    <property type="match status" value="1"/>
</dbReference>
<name>A0A852RLR0_9MICO</name>
<keyword evidence="3 8" id="KW-0808">Transferase</keyword>
<dbReference type="NCBIfam" id="TIGR00589">
    <property type="entry name" value="ogt"/>
    <property type="match status" value="1"/>
</dbReference>
<evidence type="ECO:0000313" key="8">
    <source>
        <dbReference type="EMBL" id="NYD27602.1"/>
    </source>
</evidence>
<dbReference type="PANTHER" id="PTHR10815:SF13">
    <property type="entry name" value="METHYLATED-DNA--PROTEIN-CYSTEINE METHYLTRANSFERASE"/>
    <property type="match status" value="1"/>
</dbReference>
<comment type="caution">
    <text evidence="8">The sequence shown here is derived from an EMBL/GenBank/DDBJ whole genome shotgun (WGS) entry which is preliminary data.</text>
</comment>
<dbReference type="GO" id="GO:0003908">
    <property type="term" value="F:methylated-DNA-[protein]-cysteine S-methyltransferase activity"/>
    <property type="evidence" value="ECO:0007669"/>
    <property type="project" value="UniProtKB-EC"/>
</dbReference>
<accession>A0A852RLR0</accession>
<dbReference type="EMBL" id="JACCBD010000001">
    <property type="protein sequence ID" value="NYD27602.1"/>
    <property type="molecule type" value="Genomic_DNA"/>
</dbReference>
<sequence length="210" mass="21331">MNASLSYTVVDIVGSPFVAIWRPEDGSVCAAGFLAAPSDLESSRLTVPDARAATAGPGGNNGSTAISRAQVVSDPLWDRLTTSDPGLAGRGLATKPATSGAVPDALRAYADGDLAAIDTIAVAQRETPFRGEVSRALRRVPAGDAVTYTTLAALAGRPAAVRAAASGCATNLVALIVPCHRIVRADGGLGGYLFGTEVKHRLLTHEGALG</sequence>
<keyword evidence="5" id="KW-0234">DNA repair</keyword>
<proteinExistence type="predicted"/>
<dbReference type="Gene3D" id="1.10.10.10">
    <property type="entry name" value="Winged helix-like DNA-binding domain superfamily/Winged helix DNA-binding domain"/>
    <property type="match status" value="1"/>
</dbReference>
<evidence type="ECO:0000259" key="7">
    <source>
        <dbReference type="Pfam" id="PF01035"/>
    </source>
</evidence>
<evidence type="ECO:0000313" key="9">
    <source>
        <dbReference type="Proteomes" id="UP000586095"/>
    </source>
</evidence>
<dbReference type="Pfam" id="PF01035">
    <property type="entry name" value="DNA_binding_1"/>
    <property type="match status" value="1"/>
</dbReference>
<evidence type="ECO:0000256" key="1">
    <source>
        <dbReference type="ARBA" id="ARBA00001286"/>
    </source>
</evidence>
<dbReference type="GO" id="GO:0032259">
    <property type="term" value="P:methylation"/>
    <property type="evidence" value="ECO:0007669"/>
    <property type="project" value="UniProtKB-KW"/>
</dbReference>
<dbReference type="AlphaFoldDB" id="A0A852RLR0"/>
<dbReference type="InterPro" id="IPR001497">
    <property type="entry name" value="MethylDNA_cys_MeTrfase_AS"/>
</dbReference>
<keyword evidence="9" id="KW-1185">Reference proteome</keyword>
<reference evidence="8 9" key="1">
    <citation type="submission" date="2020-07" db="EMBL/GenBank/DDBJ databases">
        <title>Sequencing the genomes of 1000 actinobacteria strains.</title>
        <authorList>
            <person name="Klenk H.-P."/>
        </authorList>
    </citation>
    <scope>NUCLEOTIDE SEQUENCE [LARGE SCALE GENOMIC DNA]</scope>
    <source>
        <strain evidence="8 9">DSM 17380</strain>
    </source>
</reference>
<dbReference type="PROSITE" id="PS00374">
    <property type="entry name" value="MGMT"/>
    <property type="match status" value="1"/>
</dbReference>
<evidence type="ECO:0000256" key="3">
    <source>
        <dbReference type="ARBA" id="ARBA00022679"/>
    </source>
</evidence>
<protein>
    <submittedName>
        <fullName evidence="8">Methylated-DNA-[protein]-cysteine S-methyltransferase</fullName>
        <ecNumber evidence="8">2.1.1.63</ecNumber>
    </submittedName>
</protein>
<feature type="domain" description="Methylated-DNA-[protein]-cysteine S-methyltransferase DNA binding" evidence="7">
    <location>
        <begin position="128"/>
        <end position="208"/>
    </location>
</feature>
<dbReference type="PANTHER" id="PTHR10815">
    <property type="entry name" value="METHYLATED-DNA--PROTEIN-CYSTEINE METHYLTRANSFERASE"/>
    <property type="match status" value="1"/>
</dbReference>
<evidence type="ECO:0000256" key="2">
    <source>
        <dbReference type="ARBA" id="ARBA00022603"/>
    </source>
</evidence>
<comment type="catalytic activity">
    <reaction evidence="6">
        <text>a 6-O-methyl-2'-deoxyguanosine in DNA + L-cysteinyl-[protein] = S-methyl-L-cysteinyl-[protein] + a 2'-deoxyguanosine in DNA</text>
        <dbReference type="Rhea" id="RHEA:24000"/>
        <dbReference type="Rhea" id="RHEA-COMP:10131"/>
        <dbReference type="Rhea" id="RHEA-COMP:10132"/>
        <dbReference type="Rhea" id="RHEA-COMP:11367"/>
        <dbReference type="Rhea" id="RHEA-COMP:11368"/>
        <dbReference type="ChEBI" id="CHEBI:29950"/>
        <dbReference type="ChEBI" id="CHEBI:82612"/>
        <dbReference type="ChEBI" id="CHEBI:85445"/>
        <dbReference type="ChEBI" id="CHEBI:85448"/>
        <dbReference type="EC" id="2.1.1.63"/>
    </reaction>
</comment>
<evidence type="ECO:0000256" key="5">
    <source>
        <dbReference type="ARBA" id="ARBA00023204"/>
    </source>
</evidence>
<keyword evidence="4" id="KW-0227">DNA damage</keyword>
<comment type="catalytic activity">
    <reaction evidence="1">
        <text>a 4-O-methyl-thymidine in DNA + L-cysteinyl-[protein] = a thymidine in DNA + S-methyl-L-cysteinyl-[protein]</text>
        <dbReference type="Rhea" id="RHEA:53428"/>
        <dbReference type="Rhea" id="RHEA-COMP:10131"/>
        <dbReference type="Rhea" id="RHEA-COMP:10132"/>
        <dbReference type="Rhea" id="RHEA-COMP:13555"/>
        <dbReference type="Rhea" id="RHEA-COMP:13556"/>
        <dbReference type="ChEBI" id="CHEBI:29950"/>
        <dbReference type="ChEBI" id="CHEBI:82612"/>
        <dbReference type="ChEBI" id="CHEBI:137386"/>
        <dbReference type="ChEBI" id="CHEBI:137387"/>
        <dbReference type="EC" id="2.1.1.63"/>
    </reaction>
</comment>
<dbReference type="EC" id="2.1.1.63" evidence="8"/>
<dbReference type="InterPro" id="IPR014048">
    <property type="entry name" value="MethylDNA_cys_MeTrfase_DNA-bd"/>
</dbReference>
<dbReference type="GO" id="GO:0006281">
    <property type="term" value="P:DNA repair"/>
    <property type="evidence" value="ECO:0007669"/>
    <property type="project" value="UniProtKB-KW"/>
</dbReference>
<gene>
    <name evidence="8" type="ORF">BJ960_002405</name>
</gene>
<evidence type="ECO:0000256" key="6">
    <source>
        <dbReference type="ARBA" id="ARBA00049348"/>
    </source>
</evidence>
<evidence type="ECO:0000256" key="4">
    <source>
        <dbReference type="ARBA" id="ARBA00022763"/>
    </source>
</evidence>
<dbReference type="Proteomes" id="UP000586095">
    <property type="component" value="Unassembled WGS sequence"/>
</dbReference>
<organism evidence="8 9">
    <name type="scientific">Leucobacter aridicollis</name>
    <dbReference type="NCBI Taxonomy" id="283878"/>
    <lineage>
        <taxon>Bacteria</taxon>
        <taxon>Bacillati</taxon>
        <taxon>Actinomycetota</taxon>
        <taxon>Actinomycetes</taxon>
        <taxon>Micrococcales</taxon>
        <taxon>Microbacteriaceae</taxon>
        <taxon>Leucobacter</taxon>
    </lineage>
</organism>